<dbReference type="OrthoDB" id="9802228at2"/>
<gene>
    <name evidence="14" type="ORF">BCL74_1090</name>
</gene>
<evidence type="ECO:0000259" key="13">
    <source>
        <dbReference type="PROSITE" id="PS01124"/>
    </source>
</evidence>
<dbReference type="InterPro" id="IPR036388">
    <property type="entry name" value="WH-like_DNA-bd_sf"/>
</dbReference>
<evidence type="ECO:0000256" key="5">
    <source>
        <dbReference type="ARBA" id="ARBA00022679"/>
    </source>
</evidence>
<dbReference type="Pfam" id="PF12833">
    <property type="entry name" value="HTH_18"/>
    <property type="match status" value="1"/>
</dbReference>
<dbReference type="EMBL" id="RBIG01000001">
    <property type="protein sequence ID" value="RKQ73304.1"/>
    <property type="molecule type" value="Genomic_DNA"/>
</dbReference>
<dbReference type="InterPro" id="IPR004026">
    <property type="entry name" value="Ada_DNA_repair_Zn-bd"/>
</dbReference>
<feature type="region of interest" description="Disordered" evidence="12">
    <location>
        <begin position="349"/>
        <end position="368"/>
    </location>
</feature>
<evidence type="ECO:0000256" key="3">
    <source>
        <dbReference type="ARBA" id="ARBA00011918"/>
    </source>
</evidence>
<dbReference type="PANTHER" id="PTHR10815">
    <property type="entry name" value="METHYLATED-DNA--PROTEIN-CYSTEINE METHYLTRANSFERASE"/>
    <property type="match status" value="1"/>
</dbReference>
<evidence type="ECO:0000256" key="7">
    <source>
        <dbReference type="ARBA" id="ARBA00023159"/>
    </source>
</evidence>
<dbReference type="InterPro" id="IPR016221">
    <property type="entry name" value="Bifunct_regulatory_prot_Ada"/>
</dbReference>
<name>A0A420WQK0_9PROT</name>
<evidence type="ECO:0000256" key="2">
    <source>
        <dbReference type="ARBA" id="ARBA00008711"/>
    </source>
</evidence>
<accession>A0A420WQK0</accession>
<keyword evidence="5 14" id="KW-0808">Transferase</keyword>
<dbReference type="InterPro" id="IPR035451">
    <property type="entry name" value="Ada-like_dom_sf"/>
</dbReference>
<evidence type="ECO:0000256" key="12">
    <source>
        <dbReference type="SAM" id="MobiDB-lite"/>
    </source>
</evidence>
<dbReference type="Gene3D" id="1.10.10.60">
    <property type="entry name" value="Homeodomain-like"/>
    <property type="match status" value="1"/>
</dbReference>
<dbReference type="Gene3D" id="3.40.10.10">
    <property type="entry name" value="DNA Methylphosphotriester Repair Domain"/>
    <property type="match status" value="1"/>
</dbReference>
<comment type="similarity">
    <text evidence="2">Belongs to the MGMT family.</text>
</comment>
<proteinExistence type="inferred from homology"/>
<keyword evidence="11" id="KW-0479">Metal-binding</keyword>
<dbReference type="PROSITE" id="PS00374">
    <property type="entry name" value="MGMT"/>
    <property type="match status" value="1"/>
</dbReference>
<dbReference type="FunFam" id="1.10.10.10:FF:000214">
    <property type="entry name" value="Methylated-DNA--protein-cysteine methyltransferase"/>
    <property type="match status" value="1"/>
</dbReference>
<feature type="active site" description="Nucleophile; methyl group acceptor from methylphosphotriester" evidence="10">
    <location>
        <position position="37"/>
    </location>
</feature>
<evidence type="ECO:0000256" key="4">
    <source>
        <dbReference type="ARBA" id="ARBA00022603"/>
    </source>
</evidence>
<dbReference type="SUPFAM" id="SSF53155">
    <property type="entry name" value="Methylated DNA-protein cysteine methyltransferase domain"/>
    <property type="match status" value="1"/>
</dbReference>
<keyword evidence="4 14" id="KW-0489">Methyltransferase</keyword>
<evidence type="ECO:0000256" key="10">
    <source>
        <dbReference type="PIRSR" id="PIRSR000409-1"/>
    </source>
</evidence>
<dbReference type="GO" id="GO:0006281">
    <property type="term" value="P:DNA repair"/>
    <property type="evidence" value="ECO:0007669"/>
    <property type="project" value="UniProtKB-KW"/>
</dbReference>
<dbReference type="Gene3D" id="1.10.10.10">
    <property type="entry name" value="Winged helix-like DNA-binding domain superfamily/Winged helix DNA-binding domain"/>
    <property type="match status" value="1"/>
</dbReference>
<dbReference type="Proteomes" id="UP000277424">
    <property type="component" value="Unassembled WGS sequence"/>
</dbReference>
<sequence length="368" mass="40778">MLLERPSDDTLYAALLARDAAYDGLAYVAVRTTGIFCRLTCPARKPKRAHVLFFETPAECLAAGFRPCLRCKPLSTGQEPEPAVSALIDLLEREPERRWSERDLVERGYDPSTVRRQFKRRFGISFLELARLRRLGHAAETLTAGTRIIEAQLDAGYESGSGFRAAITRLFGAAPKQLRTRDLLKADWIETPIGPMLAIADRLALHLLEFADRPALPAEIRRLQEQTRSAIAIGRCAPIDQISNELAGYFAGKRTHFETRLALHGTPFQRSVWERLRALASGQTLSYGALARELGRPAAIRAIAQANGANSIAIVIPCHRIIGADGSLTGYGGGLWRKRWLLRHEQQMHEGEAPDGTDRESPPLCQPA</sequence>
<comment type="caution">
    <text evidence="14">The sequence shown here is derived from an EMBL/GenBank/DDBJ whole genome shotgun (WGS) entry which is preliminary data.</text>
</comment>
<evidence type="ECO:0000313" key="14">
    <source>
        <dbReference type="EMBL" id="RKQ73304.1"/>
    </source>
</evidence>
<evidence type="ECO:0000256" key="11">
    <source>
        <dbReference type="PIRSR" id="PIRSR000409-3"/>
    </source>
</evidence>
<dbReference type="Gene3D" id="3.30.160.70">
    <property type="entry name" value="Methylated DNA-protein cysteine methyltransferase domain"/>
    <property type="match status" value="1"/>
</dbReference>
<reference evidence="14 15" key="1">
    <citation type="submission" date="2018-10" db="EMBL/GenBank/DDBJ databases">
        <title>Comparative analysis of microorganisms from saline springs in Andes Mountain Range, Colombia.</title>
        <authorList>
            <person name="Rubin E."/>
        </authorList>
    </citation>
    <scope>NUCLEOTIDE SEQUENCE [LARGE SCALE GENOMIC DNA]</scope>
    <source>
        <strain evidence="14 15">USBA 36</strain>
    </source>
</reference>
<feature type="active site" description="Nucleophile; methyl group acceptor from either O6-methylguanine or O4-methylthymine" evidence="10">
    <location>
        <position position="318"/>
    </location>
</feature>
<dbReference type="GO" id="GO:0043565">
    <property type="term" value="F:sequence-specific DNA binding"/>
    <property type="evidence" value="ECO:0007669"/>
    <property type="project" value="InterPro"/>
</dbReference>
<dbReference type="InterPro" id="IPR001497">
    <property type="entry name" value="MethylDNA_cys_MeTrfase_AS"/>
</dbReference>
<dbReference type="RefSeq" id="WP_121218111.1">
    <property type="nucleotide sequence ID" value="NZ_RBIG01000001.1"/>
</dbReference>
<dbReference type="PROSITE" id="PS01124">
    <property type="entry name" value="HTH_ARAC_FAMILY_2"/>
    <property type="match status" value="1"/>
</dbReference>
<dbReference type="GO" id="GO:0003700">
    <property type="term" value="F:DNA-binding transcription factor activity"/>
    <property type="evidence" value="ECO:0007669"/>
    <property type="project" value="InterPro"/>
</dbReference>
<dbReference type="Pfam" id="PF01035">
    <property type="entry name" value="DNA_binding_1"/>
    <property type="match status" value="1"/>
</dbReference>
<keyword evidence="6" id="KW-0227">DNA damage</keyword>
<evidence type="ECO:0000256" key="1">
    <source>
        <dbReference type="ARBA" id="ARBA00001286"/>
    </source>
</evidence>
<feature type="binding site" evidence="11">
    <location>
        <position position="37"/>
    </location>
    <ligand>
        <name>Zn(2+)</name>
        <dbReference type="ChEBI" id="CHEBI:29105"/>
    </ligand>
</feature>
<organism evidence="14 15">
    <name type="scientific">Oceanibaculum indicum</name>
    <dbReference type="NCBI Taxonomy" id="526216"/>
    <lineage>
        <taxon>Bacteria</taxon>
        <taxon>Pseudomonadati</taxon>
        <taxon>Pseudomonadota</taxon>
        <taxon>Alphaproteobacteria</taxon>
        <taxon>Rhodospirillales</taxon>
        <taxon>Oceanibaculaceae</taxon>
        <taxon>Oceanibaculum</taxon>
    </lineage>
</organism>
<feature type="compositionally biased region" description="Basic and acidic residues" evidence="12">
    <location>
        <begin position="349"/>
        <end position="361"/>
    </location>
</feature>
<dbReference type="Pfam" id="PF02805">
    <property type="entry name" value="Ada_Zn_binding"/>
    <property type="match status" value="1"/>
</dbReference>
<dbReference type="PANTHER" id="PTHR10815:SF5">
    <property type="entry name" value="METHYLATED-DNA--PROTEIN-CYSTEINE METHYLTRANSFERASE"/>
    <property type="match status" value="1"/>
</dbReference>
<dbReference type="SUPFAM" id="SSF57884">
    <property type="entry name" value="Ada DNA repair protein, N-terminal domain (N-Ada 10)"/>
    <property type="match status" value="1"/>
</dbReference>
<dbReference type="InterPro" id="IPR014048">
    <property type="entry name" value="MethylDNA_cys_MeTrfase_DNA-bd"/>
</dbReference>
<feature type="binding site" evidence="11">
    <location>
        <position position="71"/>
    </location>
    <ligand>
        <name>Zn(2+)</name>
        <dbReference type="ChEBI" id="CHEBI:29105"/>
    </ligand>
</feature>
<dbReference type="NCBIfam" id="TIGR00589">
    <property type="entry name" value="ogt"/>
    <property type="match status" value="1"/>
</dbReference>
<keyword evidence="8" id="KW-0234">DNA repair</keyword>
<feature type="binding site" evidence="11">
    <location>
        <position position="41"/>
    </location>
    <ligand>
        <name>Zn(2+)</name>
        <dbReference type="ChEBI" id="CHEBI:29105"/>
    </ligand>
</feature>
<comment type="catalytic activity">
    <reaction evidence="9">
        <text>a 6-O-methyl-2'-deoxyguanosine in DNA + L-cysteinyl-[protein] = S-methyl-L-cysteinyl-[protein] + a 2'-deoxyguanosine in DNA</text>
        <dbReference type="Rhea" id="RHEA:24000"/>
        <dbReference type="Rhea" id="RHEA-COMP:10131"/>
        <dbReference type="Rhea" id="RHEA-COMP:10132"/>
        <dbReference type="Rhea" id="RHEA-COMP:11367"/>
        <dbReference type="Rhea" id="RHEA-COMP:11368"/>
        <dbReference type="ChEBI" id="CHEBI:29950"/>
        <dbReference type="ChEBI" id="CHEBI:82612"/>
        <dbReference type="ChEBI" id="CHEBI:85445"/>
        <dbReference type="ChEBI" id="CHEBI:85448"/>
        <dbReference type="EC" id="2.1.1.63"/>
    </reaction>
</comment>
<protein>
    <recommendedName>
        <fullName evidence="3">methylated-DNA--[protein]-cysteine S-methyltransferase</fullName>
        <ecNumber evidence="3">2.1.1.63</ecNumber>
    </recommendedName>
</protein>
<dbReference type="InterPro" id="IPR036631">
    <property type="entry name" value="MGMT_N_sf"/>
</dbReference>
<comment type="cofactor">
    <cofactor evidence="11">
        <name>Zn(2+)</name>
        <dbReference type="ChEBI" id="CHEBI:29105"/>
    </cofactor>
    <text evidence="11">Binds 1 zinc ion per subunit.</text>
</comment>
<feature type="binding site" evidence="11">
    <location>
        <position position="68"/>
    </location>
    <ligand>
        <name>Zn(2+)</name>
        <dbReference type="ChEBI" id="CHEBI:29105"/>
    </ligand>
</feature>
<dbReference type="GO" id="GO:0003908">
    <property type="term" value="F:methylated-DNA-[protein]-cysteine S-methyltransferase activity"/>
    <property type="evidence" value="ECO:0007669"/>
    <property type="project" value="UniProtKB-EC"/>
</dbReference>
<feature type="domain" description="HTH araC/xylS-type" evidence="13">
    <location>
        <begin position="108"/>
        <end position="181"/>
    </location>
</feature>
<dbReference type="GO" id="GO:0032259">
    <property type="term" value="P:methylation"/>
    <property type="evidence" value="ECO:0007669"/>
    <property type="project" value="UniProtKB-KW"/>
</dbReference>
<dbReference type="EC" id="2.1.1.63" evidence="3"/>
<evidence type="ECO:0000256" key="9">
    <source>
        <dbReference type="ARBA" id="ARBA00049348"/>
    </source>
</evidence>
<dbReference type="InterPro" id="IPR018060">
    <property type="entry name" value="HTH_AraC"/>
</dbReference>
<dbReference type="CDD" id="cd06445">
    <property type="entry name" value="ATase"/>
    <property type="match status" value="1"/>
</dbReference>
<keyword evidence="7" id="KW-0010">Activator</keyword>
<dbReference type="AlphaFoldDB" id="A0A420WQK0"/>
<evidence type="ECO:0000313" key="15">
    <source>
        <dbReference type="Proteomes" id="UP000277424"/>
    </source>
</evidence>
<keyword evidence="11" id="KW-0862">Zinc</keyword>
<dbReference type="InterPro" id="IPR036217">
    <property type="entry name" value="MethylDNA_cys_MeTrfase_DNAb"/>
</dbReference>
<comment type="catalytic activity">
    <reaction evidence="1">
        <text>a 4-O-methyl-thymidine in DNA + L-cysteinyl-[protein] = a thymidine in DNA + S-methyl-L-cysteinyl-[protein]</text>
        <dbReference type="Rhea" id="RHEA:53428"/>
        <dbReference type="Rhea" id="RHEA-COMP:10131"/>
        <dbReference type="Rhea" id="RHEA-COMP:10132"/>
        <dbReference type="Rhea" id="RHEA-COMP:13555"/>
        <dbReference type="Rhea" id="RHEA-COMP:13556"/>
        <dbReference type="ChEBI" id="CHEBI:29950"/>
        <dbReference type="ChEBI" id="CHEBI:82612"/>
        <dbReference type="ChEBI" id="CHEBI:137386"/>
        <dbReference type="ChEBI" id="CHEBI:137387"/>
        <dbReference type="EC" id="2.1.1.63"/>
    </reaction>
</comment>
<evidence type="ECO:0000256" key="8">
    <source>
        <dbReference type="ARBA" id="ARBA00023204"/>
    </source>
</evidence>
<dbReference type="GO" id="GO:0008270">
    <property type="term" value="F:zinc ion binding"/>
    <property type="evidence" value="ECO:0007669"/>
    <property type="project" value="InterPro"/>
</dbReference>
<evidence type="ECO:0000256" key="6">
    <source>
        <dbReference type="ARBA" id="ARBA00022763"/>
    </source>
</evidence>
<dbReference type="SMART" id="SM00342">
    <property type="entry name" value="HTH_ARAC"/>
    <property type="match status" value="1"/>
</dbReference>
<dbReference type="PIRSF" id="PIRSF000409">
    <property type="entry name" value="Ada"/>
    <property type="match status" value="1"/>
</dbReference>
<dbReference type="SUPFAM" id="SSF46767">
    <property type="entry name" value="Methylated DNA-protein cysteine methyltransferase, C-terminal domain"/>
    <property type="match status" value="1"/>
</dbReference>